<evidence type="ECO:0000313" key="6">
    <source>
        <dbReference type="Proteomes" id="UP000265515"/>
    </source>
</evidence>
<sequence>MSGWCCNQSCVGSVVRSEGLLDEKLRLQFCSGGDGGGDLAGTLSQPVFSLRRTRRWVLRCGELCRRQKCLSTKRNALVGTDGEDRYGKKSCRSKAESGIAVRSRVQLASFNAKDDWGQRTTCAAVAAATRSPACRGSCPLLADAWKAARDGTADYHHQCDAWLILPLRKRRGQGSCRLADGSCLARGAGNRRQVTLHEGLVECAVLDEAAGEENPSIPADPQLRQWVVAGGDTSPFRSSRRDRAPANSFLDSVPGLVDDSSASSSPSSSSPLSLESESAESSSGFASVSAAAATASALTKLVSESTSASEELEEVAGSSLEENYVLLYRRESAGKTKQGQDGRGLPAAASDDVGTPSENGTVGTTTSQSLDTMSSSKTGSSMRMSLFNIGSSCAEETTQKLRDAKSDEELWKVMEVFVDEGTMADLMAVFGKLKDVRMWRLALKVFRWMQMQEWYVPSDRLYAKIISIVGKFQKTSIALTLFNEAQSIGLADNVNVYGAMIFAYSRSGMVDAAKAMVVRMEEDGIVPDAFIRKSIATGMSFRSLTRGARLQSVGNVLEQWRPEMSVEELLSSVLPAEEAGSSPMIYSQVLAHAGRFGDCEKMERVLKEMKEKGYALSEKDYNSVLSCYSRQGEVEKMGEVWEQMLAKGWQPSVHSCTTMLDGYGRKHMYDAMDKLLAVVHAAGLRRDQIMLEVLLLAFIRGQQWDRMEAIRDEVRARGYRLGAKVYFVMIEEFAKWERYDAMEKAYRELIDAGYRPDVDTYGKLIDGCKEGRKFDLMEEVIAAVPDSKRRGRRQVQERKENYVPLEGRKPSPSGRWKRLGSRGPRRRGQQEEVEMVKH</sequence>
<dbReference type="InterPro" id="IPR002885">
    <property type="entry name" value="PPR_rpt"/>
</dbReference>
<proteinExistence type="inferred from homology"/>
<organism evidence="5 6">
    <name type="scientific">Chara braunii</name>
    <name type="common">Braun's stonewort</name>
    <dbReference type="NCBI Taxonomy" id="69332"/>
    <lineage>
        <taxon>Eukaryota</taxon>
        <taxon>Viridiplantae</taxon>
        <taxon>Streptophyta</taxon>
        <taxon>Charophyceae</taxon>
        <taxon>Charales</taxon>
        <taxon>Characeae</taxon>
        <taxon>Chara</taxon>
    </lineage>
</organism>
<evidence type="ECO:0000256" key="4">
    <source>
        <dbReference type="SAM" id="MobiDB-lite"/>
    </source>
</evidence>
<dbReference type="Gene3D" id="1.25.40.10">
    <property type="entry name" value="Tetratricopeptide repeat domain"/>
    <property type="match status" value="3"/>
</dbReference>
<gene>
    <name evidence="5" type="ORF">CBR_g49306</name>
</gene>
<dbReference type="STRING" id="69332.A0A388M4T6"/>
<feature type="repeat" description="PPR" evidence="3">
    <location>
        <begin position="493"/>
        <end position="527"/>
    </location>
</feature>
<dbReference type="PANTHER" id="PTHR47447:SF23">
    <property type="entry name" value="PENTACOTRIPEPTIDE-REPEAT REGION OF PRORP DOMAIN-CONTAINING PROTEIN"/>
    <property type="match status" value="1"/>
</dbReference>
<protein>
    <recommendedName>
        <fullName evidence="7">Pentacotripeptide-repeat region of PRORP domain-containing protein</fullName>
    </recommendedName>
</protein>
<feature type="compositionally biased region" description="Low complexity" evidence="4">
    <location>
        <begin position="260"/>
        <end position="276"/>
    </location>
</feature>
<feature type="repeat" description="PPR" evidence="3">
    <location>
        <begin position="617"/>
        <end position="651"/>
    </location>
</feature>
<evidence type="ECO:0000256" key="3">
    <source>
        <dbReference type="PROSITE-ProRule" id="PRU00708"/>
    </source>
</evidence>
<feature type="compositionally biased region" description="Low complexity" evidence="4">
    <location>
        <begin position="369"/>
        <end position="380"/>
    </location>
</feature>
<evidence type="ECO:0000256" key="2">
    <source>
        <dbReference type="ARBA" id="ARBA00022737"/>
    </source>
</evidence>
<feature type="repeat" description="PPR" evidence="3">
    <location>
        <begin position="582"/>
        <end position="616"/>
    </location>
</feature>
<comment type="similarity">
    <text evidence="1">Belongs to the PPR family. P subfamily.</text>
</comment>
<dbReference type="PANTHER" id="PTHR47447">
    <property type="entry name" value="OS03G0856100 PROTEIN"/>
    <property type="match status" value="1"/>
</dbReference>
<comment type="caution">
    <text evidence="5">The sequence shown here is derived from an EMBL/GenBank/DDBJ whole genome shotgun (WGS) entry which is preliminary data.</text>
</comment>
<feature type="compositionally biased region" description="Basic and acidic residues" evidence="4">
    <location>
        <begin position="828"/>
        <end position="838"/>
    </location>
</feature>
<dbReference type="Gramene" id="GBG89515">
    <property type="protein sequence ID" value="GBG89515"/>
    <property type="gene ID" value="CBR_g49306"/>
</dbReference>
<evidence type="ECO:0000313" key="5">
    <source>
        <dbReference type="EMBL" id="GBG89515.1"/>
    </source>
</evidence>
<feature type="compositionally biased region" description="Basic residues" evidence="4">
    <location>
        <begin position="815"/>
        <end position="827"/>
    </location>
</feature>
<evidence type="ECO:0008006" key="7">
    <source>
        <dbReference type="Google" id="ProtNLM"/>
    </source>
</evidence>
<feature type="region of interest" description="Disordered" evidence="4">
    <location>
        <begin position="234"/>
        <end position="276"/>
    </location>
</feature>
<accession>A0A388M4T6</accession>
<keyword evidence="2" id="KW-0677">Repeat</keyword>
<dbReference type="Pfam" id="PF13041">
    <property type="entry name" value="PPR_2"/>
    <property type="match status" value="1"/>
</dbReference>
<dbReference type="AlphaFoldDB" id="A0A388M4T6"/>
<feature type="region of interest" description="Disordered" evidence="4">
    <location>
        <begin position="788"/>
        <end position="838"/>
    </location>
</feature>
<dbReference type="PROSITE" id="PS51375">
    <property type="entry name" value="PPR"/>
    <property type="match status" value="3"/>
</dbReference>
<dbReference type="Proteomes" id="UP000265515">
    <property type="component" value="Unassembled WGS sequence"/>
</dbReference>
<feature type="compositionally biased region" description="Basic and acidic residues" evidence="4">
    <location>
        <begin position="794"/>
        <end position="809"/>
    </location>
</feature>
<feature type="compositionally biased region" description="Polar residues" evidence="4">
    <location>
        <begin position="356"/>
        <end position="368"/>
    </location>
</feature>
<evidence type="ECO:0000256" key="1">
    <source>
        <dbReference type="ARBA" id="ARBA00007626"/>
    </source>
</evidence>
<dbReference type="EMBL" id="BFEA01000742">
    <property type="protein sequence ID" value="GBG89515.1"/>
    <property type="molecule type" value="Genomic_DNA"/>
</dbReference>
<keyword evidence="6" id="KW-1185">Reference proteome</keyword>
<dbReference type="InterPro" id="IPR011990">
    <property type="entry name" value="TPR-like_helical_dom_sf"/>
</dbReference>
<name>A0A388M4T6_CHABU</name>
<dbReference type="OMA" id="NDSRICK"/>
<reference evidence="5 6" key="1">
    <citation type="journal article" date="2018" name="Cell">
        <title>The Chara Genome: Secondary Complexity and Implications for Plant Terrestrialization.</title>
        <authorList>
            <person name="Nishiyama T."/>
            <person name="Sakayama H."/>
            <person name="Vries J.D."/>
            <person name="Buschmann H."/>
            <person name="Saint-Marcoux D."/>
            <person name="Ullrich K.K."/>
            <person name="Haas F.B."/>
            <person name="Vanderstraeten L."/>
            <person name="Becker D."/>
            <person name="Lang D."/>
            <person name="Vosolsobe S."/>
            <person name="Rombauts S."/>
            <person name="Wilhelmsson P.K.I."/>
            <person name="Janitza P."/>
            <person name="Kern R."/>
            <person name="Heyl A."/>
            <person name="Rumpler F."/>
            <person name="Villalobos L.I.A.C."/>
            <person name="Clay J.M."/>
            <person name="Skokan R."/>
            <person name="Toyoda A."/>
            <person name="Suzuki Y."/>
            <person name="Kagoshima H."/>
            <person name="Schijlen E."/>
            <person name="Tajeshwar N."/>
            <person name="Catarino B."/>
            <person name="Hetherington A.J."/>
            <person name="Saltykova A."/>
            <person name="Bonnot C."/>
            <person name="Breuninger H."/>
            <person name="Symeonidi A."/>
            <person name="Radhakrishnan G.V."/>
            <person name="Van Nieuwerburgh F."/>
            <person name="Deforce D."/>
            <person name="Chang C."/>
            <person name="Karol K.G."/>
            <person name="Hedrich R."/>
            <person name="Ulvskov P."/>
            <person name="Glockner G."/>
            <person name="Delwiche C.F."/>
            <person name="Petrasek J."/>
            <person name="Van de Peer Y."/>
            <person name="Friml J."/>
            <person name="Beilby M."/>
            <person name="Dolan L."/>
            <person name="Kohara Y."/>
            <person name="Sugano S."/>
            <person name="Fujiyama A."/>
            <person name="Delaux P.-M."/>
            <person name="Quint M."/>
            <person name="TheiBen G."/>
            <person name="Hagemann M."/>
            <person name="Harholt J."/>
            <person name="Dunand C."/>
            <person name="Zachgo S."/>
            <person name="Langdale J."/>
            <person name="Maumus F."/>
            <person name="Straeten D.V.D."/>
            <person name="Gould S.B."/>
            <person name="Rensing S.A."/>
        </authorList>
    </citation>
    <scope>NUCLEOTIDE SEQUENCE [LARGE SCALE GENOMIC DNA]</scope>
    <source>
        <strain evidence="5 6">S276</strain>
    </source>
</reference>
<dbReference type="OrthoDB" id="185373at2759"/>
<dbReference type="Pfam" id="PF01535">
    <property type="entry name" value="PPR"/>
    <property type="match status" value="2"/>
</dbReference>
<feature type="region of interest" description="Disordered" evidence="4">
    <location>
        <begin position="333"/>
        <end position="380"/>
    </location>
</feature>
<dbReference type="NCBIfam" id="TIGR00756">
    <property type="entry name" value="PPR"/>
    <property type="match status" value="2"/>
</dbReference>